<feature type="region of interest" description="Disordered" evidence="1">
    <location>
        <begin position="34"/>
        <end position="166"/>
    </location>
</feature>
<feature type="compositionally biased region" description="Basic and acidic residues" evidence="1">
    <location>
        <begin position="35"/>
        <end position="49"/>
    </location>
</feature>
<feature type="compositionally biased region" description="Basic and acidic residues" evidence="1">
    <location>
        <begin position="87"/>
        <end position="104"/>
    </location>
</feature>
<name>A0A8H4XQ27_9HYPO</name>
<sequence length="166" mass="18816">MALLATLMSWVRPRHSRQDEQSKHCPTFLIKKKCRMSDSGKNDEKDHQRQIMIRKSLQSRASSRATDRVPDEFLNDHSDDDEEEEERNPSLKKDWKAYEADIQRNRSTLMRSHPGVKRPTAQSRAGSSSSKRPPPYSFGSSSTSPRSPTLSSTPESPASAEIGRAF</sequence>
<feature type="compositionally biased region" description="Basic and acidic residues" evidence="1">
    <location>
        <begin position="65"/>
        <end position="77"/>
    </location>
</feature>
<feature type="compositionally biased region" description="Polar residues" evidence="1">
    <location>
        <begin position="120"/>
        <end position="131"/>
    </location>
</feature>
<organism evidence="2 3">
    <name type="scientific">Fusarium zealandicum</name>
    <dbReference type="NCBI Taxonomy" id="1053134"/>
    <lineage>
        <taxon>Eukaryota</taxon>
        <taxon>Fungi</taxon>
        <taxon>Dikarya</taxon>
        <taxon>Ascomycota</taxon>
        <taxon>Pezizomycotina</taxon>
        <taxon>Sordariomycetes</taxon>
        <taxon>Hypocreomycetidae</taxon>
        <taxon>Hypocreales</taxon>
        <taxon>Nectriaceae</taxon>
        <taxon>Fusarium</taxon>
        <taxon>Fusarium staphyleae species complex</taxon>
    </lineage>
</organism>
<evidence type="ECO:0000313" key="3">
    <source>
        <dbReference type="Proteomes" id="UP000635477"/>
    </source>
</evidence>
<evidence type="ECO:0000313" key="2">
    <source>
        <dbReference type="EMBL" id="KAF4983252.1"/>
    </source>
</evidence>
<dbReference type="Proteomes" id="UP000635477">
    <property type="component" value="Unassembled WGS sequence"/>
</dbReference>
<dbReference type="AlphaFoldDB" id="A0A8H4XQ27"/>
<dbReference type="OrthoDB" id="5222624at2759"/>
<dbReference type="EMBL" id="JABEYC010000072">
    <property type="protein sequence ID" value="KAF4983252.1"/>
    <property type="molecule type" value="Genomic_DNA"/>
</dbReference>
<accession>A0A8H4XQ27</accession>
<keyword evidence="3" id="KW-1185">Reference proteome</keyword>
<proteinExistence type="predicted"/>
<comment type="caution">
    <text evidence="2">The sequence shown here is derived from an EMBL/GenBank/DDBJ whole genome shotgun (WGS) entry which is preliminary data.</text>
</comment>
<reference evidence="2" key="1">
    <citation type="journal article" date="2020" name="BMC Genomics">
        <title>Correction to: Identification and distribution of gene clusters required for synthesis of sphingolipid metabolism inhibitors in diverse species of the filamentous fungus Fusarium.</title>
        <authorList>
            <person name="Kim H.S."/>
            <person name="Lohmar J.M."/>
            <person name="Busman M."/>
            <person name="Brown D.W."/>
            <person name="Naumann T.A."/>
            <person name="Divon H.H."/>
            <person name="Lysoe E."/>
            <person name="Uhlig S."/>
            <person name="Proctor R.H."/>
        </authorList>
    </citation>
    <scope>NUCLEOTIDE SEQUENCE</scope>
    <source>
        <strain evidence="2">NRRL 22465</strain>
    </source>
</reference>
<gene>
    <name evidence="2" type="ORF">FZEAL_1290</name>
</gene>
<protein>
    <submittedName>
        <fullName evidence="2">Uncharacterized protein</fullName>
    </submittedName>
</protein>
<evidence type="ECO:0000256" key="1">
    <source>
        <dbReference type="SAM" id="MobiDB-lite"/>
    </source>
</evidence>
<feature type="compositionally biased region" description="Low complexity" evidence="1">
    <location>
        <begin position="137"/>
        <end position="159"/>
    </location>
</feature>
<reference evidence="2" key="2">
    <citation type="submission" date="2020-05" db="EMBL/GenBank/DDBJ databases">
        <authorList>
            <person name="Kim H.-S."/>
            <person name="Proctor R.H."/>
            <person name="Brown D.W."/>
        </authorList>
    </citation>
    <scope>NUCLEOTIDE SEQUENCE</scope>
    <source>
        <strain evidence="2">NRRL 22465</strain>
    </source>
</reference>